<name>A0A371NDM3_9EURY</name>
<comment type="similarity">
    <text evidence="1">Belongs to the UPF0047 family.</text>
</comment>
<dbReference type="SMR" id="A0A371NDM3"/>
<dbReference type="AlphaFoldDB" id="A0A371NDM3"/>
<sequence length="143" mass="15651">MKCGVFMEVYTQELPLRTSRRVELIDITSMVSGVLESSGIRNGILNVFSRHSTSAIFINENESRLLSDIESMLEGTVPVDASYGHNAIDNNADSHLRAVLLGGSQTVPVINGSMDLGTWQSIFFAELDGPRNRRIRVSVAGKP</sequence>
<dbReference type="EMBL" id="QREL01000001">
    <property type="protein sequence ID" value="REE28592.1"/>
    <property type="molecule type" value="Genomic_DNA"/>
</dbReference>
<comment type="caution">
    <text evidence="2">The sequence shown here is derived from an EMBL/GenBank/DDBJ whole genome shotgun (WGS) entry which is preliminary data.</text>
</comment>
<dbReference type="Pfam" id="PF01894">
    <property type="entry name" value="YjbQ"/>
    <property type="match status" value="1"/>
</dbReference>
<dbReference type="InterPro" id="IPR001602">
    <property type="entry name" value="UPF0047_YjbQ-like"/>
</dbReference>
<organism evidence="2 3">
    <name type="scientific">Methanothermobacter defluvii</name>
    <dbReference type="NCBI Taxonomy" id="49339"/>
    <lineage>
        <taxon>Archaea</taxon>
        <taxon>Methanobacteriati</taxon>
        <taxon>Methanobacteriota</taxon>
        <taxon>Methanomada group</taxon>
        <taxon>Methanobacteria</taxon>
        <taxon>Methanobacteriales</taxon>
        <taxon>Methanobacteriaceae</taxon>
        <taxon>Methanothermobacter</taxon>
    </lineage>
</organism>
<dbReference type="Gene3D" id="2.60.120.460">
    <property type="entry name" value="YjbQ-like"/>
    <property type="match status" value="1"/>
</dbReference>
<dbReference type="PROSITE" id="PS01314">
    <property type="entry name" value="UPF0047"/>
    <property type="match status" value="1"/>
</dbReference>
<gene>
    <name evidence="2" type="ORF">C7452_0610</name>
</gene>
<dbReference type="Proteomes" id="UP000256864">
    <property type="component" value="Unassembled WGS sequence"/>
</dbReference>
<evidence type="ECO:0000256" key="1">
    <source>
        <dbReference type="ARBA" id="ARBA00005534"/>
    </source>
</evidence>
<keyword evidence="3" id="KW-1185">Reference proteome</keyword>
<dbReference type="PANTHER" id="PTHR30615:SF8">
    <property type="entry name" value="UPF0047 PROTEIN C4A8.02C"/>
    <property type="match status" value="1"/>
</dbReference>
<reference evidence="2 3" key="1">
    <citation type="submission" date="2018-07" db="EMBL/GenBank/DDBJ databases">
        <title>Genomic Encyclopedia of Type Strains, Phase IV (KMG-IV): sequencing the most valuable type-strain genomes for metagenomic binning, comparative biology and taxonomic classification.</title>
        <authorList>
            <person name="Goeker M."/>
        </authorList>
    </citation>
    <scope>NUCLEOTIDE SEQUENCE [LARGE SCALE GENOMIC DNA]</scope>
    <source>
        <strain evidence="2 3">DSM 7466</strain>
    </source>
</reference>
<proteinExistence type="inferred from homology"/>
<dbReference type="InterPro" id="IPR035917">
    <property type="entry name" value="YjbQ-like_sf"/>
</dbReference>
<dbReference type="SUPFAM" id="SSF111038">
    <property type="entry name" value="YjbQ-like"/>
    <property type="match status" value="1"/>
</dbReference>
<accession>A0A371NDM3</accession>
<evidence type="ECO:0000313" key="3">
    <source>
        <dbReference type="Proteomes" id="UP000256864"/>
    </source>
</evidence>
<dbReference type="PANTHER" id="PTHR30615">
    <property type="entry name" value="UNCHARACTERIZED PROTEIN YJBQ-RELATED"/>
    <property type="match status" value="1"/>
</dbReference>
<dbReference type="NCBIfam" id="TIGR00149">
    <property type="entry name" value="TIGR00149_YjbQ"/>
    <property type="match status" value="1"/>
</dbReference>
<protein>
    <submittedName>
        <fullName evidence="2">Secondary thiamine-phosphate synthase enzyme</fullName>
    </submittedName>
</protein>
<dbReference type="PIRSF" id="PIRSF004681">
    <property type="entry name" value="UCP004681"/>
    <property type="match status" value="1"/>
</dbReference>
<evidence type="ECO:0000313" key="2">
    <source>
        <dbReference type="EMBL" id="REE28592.1"/>
    </source>
</evidence>